<organism evidence="2 3">
    <name type="scientific">Neolentinus lepideus HHB14362 ss-1</name>
    <dbReference type="NCBI Taxonomy" id="1314782"/>
    <lineage>
        <taxon>Eukaryota</taxon>
        <taxon>Fungi</taxon>
        <taxon>Dikarya</taxon>
        <taxon>Basidiomycota</taxon>
        <taxon>Agaricomycotina</taxon>
        <taxon>Agaricomycetes</taxon>
        <taxon>Gloeophyllales</taxon>
        <taxon>Gloeophyllaceae</taxon>
        <taxon>Neolentinus</taxon>
    </lineage>
</organism>
<feature type="region of interest" description="Disordered" evidence="1">
    <location>
        <begin position="89"/>
        <end position="174"/>
    </location>
</feature>
<feature type="compositionally biased region" description="Basic and acidic residues" evidence="1">
    <location>
        <begin position="101"/>
        <end position="110"/>
    </location>
</feature>
<evidence type="ECO:0000256" key="1">
    <source>
        <dbReference type="SAM" id="MobiDB-lite"/>
    </source>
</evidence>
<dbReference type="InParanoid" id="A0A165SH16"/>
<reference evidence="2 3" key="1">
    <citation type="journal article" date="2016" name="Mol. Biol. Evol.">
        <title>Comparative Genomics of Early-Diverging Mushroom-Forming Fungi Provides Insights into the Origins of Lignocellulose Decay Capabilities.</title>
        <authorList>
            <person name="Nagy L.G."/>
            <person name="Riley R."/>
            <person name="Tritt A."/>
            <person name="Adam C."/>
            <person name="Daum C."/>
            <person name="Floudas D."/>
            <person name="Sun H."/>
            <person name="Yadav J.S."/>
            <person name="Pangilinan J."/>
            <person name="Larsson K.H."/>
            <person name="Matsuura K."/>
            <person name="Barry K."/>
            <person name="Labutti K."/>
            <person name="Kuo R."/>
            <person name="Ohm R.A."/>
            <person name="Bhattacharya S.S."/>
            <person name="Shirouzu T."/>
            <person name="Yoshinaga Y."/>
            <person name="Martin F.M."/>
            <person name="Grigoriev I.V."/>
            <person name="Hibbett D.S."/>
        </authorList>
    </citation>
    <scope>NUCLEOTIDE SEQUENCE [LARGE SCALE GENOMIC DNA]</scope>
    <source>
        <strain evidence="2 3">HHB14362 ss-1</strain>
    </source>
</reference>
<evidence type="ECO:0000313" key="3">
    <source>
        <dbReference type="Proteomes" id="UP000076761"/>
    </source>
</evidence>
<feature type="compositionally biased region" description="Basic and acidic residues" evidence="1">
    <location>
        <begin position="119"/>
        <end position="151"/>
    </location>
</feature>
<feature type="compositionally biased region" description="Low complexity" evidence="1">
    <location>
        <begin position="191"/>
        <end position="208"/>
    </location>
</feature>
<feature type="region of interest" description="Disordered" evidence="1">
    <location>
        <begin position="191"/>
        <end position="235"/>
    </location>
</feature>
<evidence type="ECO:0000313" key="2">
    <source>
        <dbReference type="EMBL" id="KZT25150.1"/>
    </source>
</evidence>
<protein>
    <submittedName>
        <fullName evidence="2">Uncharacterized protein</fullName>
    </submittedName>
</protein>
<feature type="region of interest" description="Disordered" evidence="1">
    <location>
        <begin position="1"/>
        <end position="45"/>
    </location>
</feature>
<name>A0A165SH16_9AGAM</name>
<dbReference type="Proteomes" id="UP000076761">
    <property type="component" value="Unassembled WGS sequence"/>
</dbReference>
<dbReference type="AlphaFoldDB" id="A0A165SH16"/>
<accession>A0A165SH16</accession>
<sequence>MARTSGIKQSICLSALSEGKKPTRRARSSSSKRTTRKPKASDSPRERLKVWCPGCGKRLGQLWCWNRHLEAKAMDKECVLIHEYQDTQSRENIPRPSYHPVSREEREATKAKFPKCRARKDDCPTWEQREEANAKRQTAEERRGVRQERSVGARRSSWSPSSSDEIVEQEIRRRRSSRARKLRYESVADTGFEVGSSSDGESDNSGSVEEMDSDKQVLSWEQDEHWREADGESTCDIDPVEDEYVARVPDREPDFAPDSISRRNTGPFRTQYRIDWYGRLVKVQSGGNAWMGRLGRH</sequence>
<feature type="compositionally biased region" description="Polar residues" evidence="1">
    <location>
        <begin position="1"/>
        <end position="12"/>
    </location>
</feature>
<proteinExistence type="predicted"/>
<dbReference type="EMBL" id="KV425573">
    <property type="protein sequence ID" value="KZT25150.1"/>
    <property type="molecule type" value="Genomic_DNA"/>
</dbReference>
<keyword evidence="3" id="KW-1185">Reference proteome</keyword>
<gene>
    <name evidence="2" type="ORF">NEOLEDRAFT_1133903</name>
</gene>